<sequence length="174" mass="18187">MSLFFETGRAVALALVLTFSCDIAHADAIAGDWRFGTGDDGLVTASLHATNKLITGGGALSYSPVLTIACRAAGEPRWTEWLELNDAVSASRKITMSVTVNGGGKFDESWSVGPRGRVLVRDGGDGIKRLVSASELSLSWRFGLLSGRGQADFDLAGLEGAVTQIAGTCRTAPP</sequence>
<proteinExistence type="predicted"/>
<evidence type="ECO:0000313" key="3">
    <source>
        <dbReference type="Proteomes" id="UP000503017"/>
    </source>
</evidence>
<evidence type="ECO:0000313" key="2">
    <source>
        <dbReference type="EMBL" id="QKD03561.1"/>
    </source>
</evidence>
<accession>A0A6M7WX45</accession>
<dbReference type="EMBL" id="CP033367">
    <property type="protein sequence ID" value="QKD03561.1"/>
    <property type="molecule type" value="Genomic_DNA"/>
</dbReference>
<protein>
    <submittedName>
        <fullName evidence="2">Uncharacterized protein</fullName>
    </submittedName>
</protein>
<evidence type="ECO:0000256" key="1">
    <source>
        <dbReference type="SAM" id="SignalP"/>
    </source>
</evidence>
<name>A0A6M7WX45_RHILI</name>
<feature type="chain" id="PRO_5027045040" evidence="1">
    <location>
        <begin position="27"/>
        <end position="174"/>
    </location>
</feature>
<reference evidence="2 3" key="1">
    <citation type="submission" date="2018-10" db="EMBL/GenBank/DDBJ databases">
        <authorList>
            <person name="Perry B.J."/>
            <person name="Sullivan J.T."/>
            <person name="Murphy R.J.T."/>
            <person name="Ramsay J.P."/>
            <person name="Ronson C.W."/>
        </authorList>
    </citation>
    <scope>NUCLEOTIDE SEQUENCE [LARGE SCALE GENOMIC DNA]</scope>
    <source>
        <strain evidence="2 3">R88b</strain>
    </source>
</reference>
<keyword evidence="1" id="KW-0732">Signal</keyword>
<dbReference type="AlphaFoldDB" id="A0A6M7WX45"/>
<organism evidence="2 3">
    <name type="scientific">Mesorhizobium loti R88b</name>
    <dbReference type="NCBI Taxonomy" id="935548"/>
    <lineage>
        <taxon>Bacteria</taxon>
        <taxon>Pseudomonadati</taxon>
        <taxon>Pseudomonadota</taxon>
        <taxon>Alphaproteobacteria</taxon>
        <taxon>Hyphomicrobiales</taxon>
        <taxon>Phyllobacteriaceae</taxon>
        <taxon>Mesorhizobium</taxon>
    </lineage>
</organism>
<gene>
    <name evidence="2" type="ORF">EB235_20445</name>
</gene>
<dbReference type="Proteomes" id="UP000503017">
    <property type="component" value="Chromosome"/>
</dbReference>
<dbReference type="RefSeq" id="WP_027029277.1">
    <property type="nucleotide sequence ID" value="NZ_CP033367.1"/>
</dbReference>
<feature type="signal peptide" evidence="1">
    <location>
        <begin position="1"/>
        <end position="26"/>
    </location>
</feature>